<dbReference type="PROSITE" id="PS51257">
    <property type="entry name" value="PROKAR_LIPOPROTEIN"/>
    <property type="match status" value="1"/>
</dbReference>
<dbReference type="RefSeq" id="WP_205157609.1">
    <property type="nucleotide sequence ID" value="NZ_JAFEUM010000002.1"/>
</dbReference>
<comment type="caution">
    <text evidence="1">The sequence shown here is derived from an EMBL/GenBank/DDBJ whole genome shotgun (WGS) entry which is preliminary data.</text>
</comment>
<evidence type="ECO:0000313" key="2">
    <source>
        <dbReference type="Proteomes" id="UP000809621"/>
    </source>
</evidence>
<evidence type="ECO:0000313" key="1">
    <source>
        <dbReference type="EMBL" id="MBM7035998.1"/>
    </source>
</evidence>
<protein>
    <recommendedName>
        <fullName evidence="3">Lipoprotein</fullName>
    </recommendedName>
</protein>
<sequence length="154" mass="16743">MNQQHKNTYSSLVGMIVIVMSLGLSGCGSDSDTANTPPVSEAPSGTTDINLSMQDLSVAADFDYELVDTRHLTFDLSTAASGYIAIYSQFDANGDSYRPKLRYKIAQTPIVSGKGEIEITYDMANTTLLAELWSLDSDQPNQYLITEGVELITD</sequence>
<name>A0ABS2HEJ7_9VIBR</name>
<proteinExistence type="predicted"/>
<gene>
    <name evidence="1" type="ORF">JQC93_06205</name>
</gene>
<reference evidence="1 2" key="1">
    <citation type="submission" date="2021-02" db="EMBL/GenBank/DDBJ databases">
        <authorList>
            <person name="Park J.-S."/>
        </authorList>
    </citation>
    <scope>NUCLEOTIDE SEQUENCE [LARGE SCALE GENOMIC DNA]</scope>
    <source>
        <strain evidence="1 2">188UL20-2</strain>
    </source>
</reference>
<dbReference type="EMBL" id="JAFEUM010000002">
    <property type="protein sequence ID" value="MBM7035998.1"/>
    <property type="molecule type" value="Genomic_DNA"/>
</dbReference>
<organism evidence="1 2">
    <name type="scientific">Vibrio ulleungensis</name>
    <dbReference type="NCBI Taxonomy" id="2807619"/>
    <lineage>
        <taxon>Bacteria</taxon>
        <taxon>Pseudomonadati</taxon>
        <taxon>Pseudomonadota</taxon>
        <taxon>Gammaproteobacteria</taxon>
        <taxon>Vibrionales</taxon>
        <taxon>Vibrionaceae</taxon>
        <taxon>Vibrio</taxon>
    </lineage>
</organism>
<keyword evidence="2" id="KW-1185">Reference proteome</keyword>
<accession>A0ABS2HEJ7</accession>
<dbReference type="Proteomes" id="UP000809621">
    <property type="component" value="Unassembled WGS sequence"/>
</dbReference>
<evidence type="ECO:0008006" key="3">
    <source>
        <dbReference type="Google" id="ProtNLM"/>
    </source>
</evidence>